<accession>A0A396Z780</accession>
<name>A0A396Z780_9LEPT</name>
<protein>
    <submittedName>
        <fullName evidence="1">Uncharacterized protein</fullName>
    </submittedName>
</protein>
<proteinExistence type="predicted"/>
<comment type="caution">
    <text evidence="1">The sequence shown here is derived from an EMBL/GenBank/DDBJ whole genome shotgun (WGS) entry which is preliminary data.</text>
</comment>
<gene>
    <name evidence="1" type="ORF">DLM75_14855</name>
</gene>
<sequence>MPRSAGVYGVTPAANKFGNFPELGLIQAVERIKNIKQIVYLKMRMCLNRVGFIWFSLKILCDSELEG</sequence>
<dbReference type="Proteomes" id="UP000265798">
    <property type="component" value="Unassembled WGS sequence"/>
</dbReference>
<evidence type="ECO:0000313" key="1">
    <source>
        <dbReference type="EMBL" id="RHX89447.1"/>
    </source>
</evidence>
<reference evidence="2" key="1">
    <citation type="submission" date="2018-05" db="EMBL/GenBank/DDBJ databases">
        <title>Leptospira yasudae sp. nov. and Leptospira stimsonii sp. nov., two pathogenic species of the genus Leptospira isolated from environmental sources.</title>
        <authorList>
            <person name="Casanovas-Massana A."/>
            <person name="Hamond C."/>
            <person name="Santos L.A."/>
            <person name="Hacker K.P."/>
            <person name="Balassiano I."/>
            <person name="Medeiros M.A."/>
            <person name="Reis M.G."/>
            <person name="Ko A.I."/>
            <person name="Wunder E.A."/>
        </authorList>
    </citation>
    <scope>NUCLEOTIDE SEQUENCE [LARGE SCALE GENOMIC DNA]</scope>
    <source>
        <strain evidence="2">Yale</strain>
    </source>
</reference>
<evidence type="ECO:0000313" key="2">
    <source>
        <dbReference type="Proteomes" id="UP000265798"/>
    </source>
</evidence>
<dbReference type="EMBL" id="QHCT01000004">
    <property type="protein sequence ID" value="RHX89447.1"/>
    <property type="molecule type" value="Genomic_DNA"/>
</dbReference>
<organism evidence="1 2">
    <name type="scientific">Leptospira stimsonii</name>
    <dbReference type="NCBI Taxonomy" id="2202203"/>
    <lineage>
        <taxon>Bacteria</taxon>
        <taxon>Pseudomonadati</taxon>
        <taxon>Spirochaetota</taxon>
        <taxon>Spirochaetia</taxon>
        <taxon>Leptospirales</taxon>
        <taxon>Leptospiraceae</taxon>
        <taxon>Leptospira</taxon>
    </lineage>
</organism>
<dbReference type="AlphaFoldDB" id="A0A396Z780"/>